<comment type="caution">
    <text evidence="1">The sequence shown here is derived from an EMBL/GenBank/DDBJ whole genome shotgun (WGS) entry which is preliminary data.</text>
</comment>
<accession>A0ABQ5JYD6</accession>
<dbReference type="EMBL" id="BQXS01006782">
    <property type="protein sequence ID" value="GKT22437.1"/>
    <property type="molecule type" value="Genomic_DNA"/>
</dbReference>
<evidence type="ECO:0000313" key="1">
    <source>
        <dbReference type="EMBL" id="GKT22437.1"/>
    </source>
</evidence>
<reference evidence="1" key="1">
    <citation type="submission" date="2022-03" db="EMBL/GenBank/DDBJ databases">
        <title>Draft genome sequence of Aduncisulcus paluster, a free-living microaerophilic Fornicata.</title>
        <authorList>
            <person name="Yuyama I."/>
            <person name="Kume K."/>
            <person name="Tamura T."/>
            <person name="Inagaki Y."/>
            <person name="Hashimoto T."/>
        </authorList>
    </citation>
    <scope>NUCLEOTIDE SEQUENCE</scope>
    <source>
        <strain evidence="1">NY0171</strain>
    </source>
</reference>
<proteinExistence type="predicted"/>
<name>A0ABQ5JYD6_9EUKA</name>
<organism evidence="1 2">
    <name type="scientific">Aduncisulcus paluster</name>
    <dbReference type="NCBI Taxonomy" id="2918883"/>
    <lineage>
        <taxon>Eukaryota</taxon>
        <taxon>Metamonada</taxon>
        <taxon>Carpediemonas-like organisms</taxon>
        <taxon>Aduncisulcus</taxon>
    </lineage>
</organism>
<keyword evidence="2" id="KW-1185">Reference proteome</keyword>
<feature type="non-terminal residue" evidence="1">
    <location>
        <position position="1"/>
    </location>
</feature>
<gene>
    <name evidence="1" type="ORF">ADUPG1_004510</name>
</gene>
<dbReference type="Proteomes" id="UP001057375">
    <property type="component" value="Unassembled WGS sequence"/>
</dbReference>
<sequence length="94" mass="10707">WPSLKDTEAIDRYLKRHPALAKRIQDKEALLALGLAITRSPGARWLPSPQDGSRTTVLRQRSHSERKLNIIIPTARITVGERNMGERVKQLDSR</sequence>
<evidence type="ECO:0000313" key="2">
    <source>
        <dbReference type="Proteomes" id="UP001057375"/>
    </source>
</evidence>
<protein>
    <submittedName>
        <fullName evidence="1">Uncharacterized protein</fullName>
    </submittedName>
</protein>